<name>A0AAW0B8F8_9AGAR</name>
<sequence length="292" mass="33893">MLALQTGQHFNSQLTFPNLTWLWLNADQACIVLSTSLLPSLEFIGIDWTEREWEHRFEVFTKLRNAANGQDALQVRISGLNSNMRWEAVSSELLQLLPANTKELFVDDYEEFTPSDTDLLHANLGIISSALAELPRLERFEWEAGDIGFKFHQWSALECYQSVSQIGSQCPKLRSCLLPSHDRRTWIRIVDNVWAPSQNLDDGQWMVNTVQDRTYPALQRLVQHFEELTKWHPDSSLSQAVQRYKMSPEEPCAFEVAQDFLMIGDVLRIWDWAGLVEDENERFNRFIDELSD</sequence>
<reference evidence="1 2" key="1">
    <citation type="submission" date="2024-01" db="EMBL/GenBank/DDBJ databases">
        <title>A draft genome for a cacao thread blight-causing isolate of Paramarasmius palmivorus.</title>
        <authorList>
            <person name="Baruah I.K."/>
            <person name="Bukari Y."/>
            <person name="Amoako-Attah I."/>
            <person name="Meinhardt L.W."/>
            <person name="Bailey B.A."/>
            <person name="Cohen S.P."/>
        </authorList>
    </citation>
    <scope>NUCLEOTIDE SEQUENCE [LARGE SCALE GENOMIC DNA]</scope>
    <source>
        <strain evidence="1 2">GH-12</strain>
    </source>
</reference>
<dbReference type="Proteomes" id="UP001383192">
    <property type="component" value="Unassembled WGS sequence"/>
</dbReference>
<dbReference type="AlphaFoldDB" id="A0AAW0B8F8"/>
<dbReference type="EMBL" id="JAYKXP010000173">
    <property type="protein sequence ID" value="KAK7021303.1"/>
    <property type="molecule type" value="Genomic_DNA"/>
</dbReference>
<organism evidence="1 2">
    <name type="scientific">Paramarasmius palmivorus</name>
    <dbReference type="NCBI Taxonomy" id="297713"/>
    <lineage>
        <taxon>Eukaryota</taxon>
        <taxon>Fungi</taxon>
        <taxon>Dikarya</taxon>
        <taxon>Basidiomycota</taxon>
        <taxon>Agaricomycotina</taxon>
        <taxon>Agaricomycetes</taxon>
        <taxon>Agaricomycetidae</taxon>
        <taxon>Agaricales</taxon>
        <taxon>Marasmiineae</taxon>
        <taxon>Marasmiaceae</taxon>
        <taxon>Paramarasmius</taxon>
    </lineage>
</organism>
<comment type="caution">
    <text evidence="1">The sequence shown here is derived from an EMBL/GenBank/DDBJ whole genome shotgun (WGS) entry which is preliminary data.</text>
</comment>
<proteinExistence type="predicted"/>
<accession>A0AAW0B8F8</accession>
<protein>
    <submittedName>
        <fullName evidence="1">Uncharacterized protein</fullName>
    </submittedName>
</protein>
<keyword evidence="2" id="KW-1185">Reference proteome</keyword>
<evidence type="ECO:0000313" key="2">
    <source>
        <dbReference type="Proteomes" id="UP001383192"/>
    </source>
</evidence>
<gene>
    <name evidence="1" type="ORF">VNI00_017478</name>
</gene>
<evidence type="ECO:0000313" key="1">
    <source>
        <dbReference type="EMBL" id="KAK7021303.1"/>
    </source>
</evidence>